<feature type="compositionally biased region" description="Low complexity" evidence="1">
    <location>
        <begin position="37"/>
        <end position="51"/>
    </location>
</feature>
<feature type="compositionally biased region" description="Low complexity" evidence="1">
    <location>
        <begin position="701"/>
        <end position="716"/>
    </location>
</feature>
<feature type="compositionally biased region" description="Polar residues" evidence="1">
    <location>
        <begin position="1142"/>
        <end position="1162"/>
    </location>
</feature>
<evidence type="ECO:0000313" key="2">
    <source>
        <dbReference type="EMBL" id="CDI56737.1"/>
    </source>
</evidence>
<feature type="compositionally biased region" description="Low complexity" evidence="1">
    <location>
        <begin position="78"/>
        <end position="97"/>
    </location>
</feature>
<feature type="compositionally biased region" description="Low complexity" evidence="1">
    <location>
        <begin position="723"/>
        <end position="734"/>
    </location>
</feature>
<dbReference type="AlphaFoldDB" id="A0A077RBM2"/>
<feature type="region of interest" description="Disordered" evidence="1">
    <location>
        <begin position="143"/>
        <end position="184"/>
    </location>
</feature>
<feature type="region of interest" description="Disordered" evidence="1">
    <location>
        <begin position="218"/>
        <end position="241"/>
    </location>
</feature>
<evidence type="ECO:0000256" key="1">
    <source>
        <dbReference type="SAM" id="MobiDB-lite"/>
    </source>
</evidence>
<accession>A0A077RBM2</accession>
<reference evidence="2" key="1">
    <citation type="journal article" date="2014" name="Genome Biol. Evol.">
        <title>Gene Loss Rather Than Gene Gain Is Associated with a Host Jump from Monocots to Dicots in the Smut Fungus Melanopsichium pennsylvanicum.</title>
        <authorList>
            <person name="Sharma R."/>
            <person name="Mishra B."/>
            <person name="Runge F."/>
            <person name="Thines M."/>
        </authorList>
    </citation>
    <scope>NUCLEOTIDE SEQUENCE</scope>
    <source>
        <strain evidence="2">4</strain>
    </source>
</reference>
<feature type="region of interest" description="Disordered" evidence="1">
    <location>
        <begin position="1134"/>
        <end position="1162"/>
    </location>
</feature>
<feature type="compositionally biased region" description="Basic and acidic residues" evidence="1">
    <location>
        <begin position="171"/>
        <end position="184"/>
    </location>
</feature>
<protein>
    <submittedName>
        <fullName evidence="2">Uncharacterized protein</fullName>
    </submittedName>
</protein>
<feature type="region of interest" description="Disordered" evidence="1">
    <location>
        <begin position="701"/>
        <end position="734"/>
    </location>
</feature>
<feature type="region of interest" description="Disordered" evidence="1">
    <location>
        <begin position="1056"/>
        <end position="1092"/>
    </location>
</feature>
<organism evidence="2">
    <name type="scientific">Melanopsichium pennsylvanicum 4</name>
    <dbReference type="NCBI Taxonomy" id="1398559"/>
    <lineage>
        <taxon>Eukaryota</taxon>
        <taxon>Fungi</taxon>
        <taxon>Dikarya</taxon>
        <taxon>Basidiomycota</taxon>
        <taxon>Ustilaginomycotina</taxon>
        <taxon>Ustilaginomycetes</taxon>
        <taxon>Ustilaginales</taxon>
        <taxon>Ustilaginaceae</taxon>
        <taxon>Melanopsichium</taxon>
    </lineage>
</organism>
<name>A0A077RBM2_9BASI</name>
<feature type="region of interest" description="Disordered" evidence="1">
    <location>
        <begin position="19"/>
        <end position="63"/>
    </location>
</feature>
<feature type="compositionally biased region" description="Low complexity" evidence="1">
    <location>
        <begin position="158"/>
        <end position="170"/>
    </location>
</feature>
<proteinExistence type="predicted"/>
<feature type="region of interest" description="Disordered" evidence="1">
    <location>
        <begin position="78"/>
        <end position="103"/>
    </location>
</feature>
<sequence length="1269" mass="139321">MRHKGFLTTAVDACGHRACQPRQTPRAQVAQKSIAGPSRLPLSGSSSICSPSPSPPPLSPWPSTSPFAISHSLSPSTTAASYSASRQTPTPTTSPSSALQRNAHKYCSPSHHFSAQISTHSYLSFLYPPSCLAYAQRSISPSSSRAVRRKSSLAPTNAVSSAAAAQQVASPHDDRSHQQHPSAHFESDFSFFRHHYDPPPRLVDHPRTNALLQQDASTHLEDDAASHQSAHDVAATPTAPSHRIQASAAALSSLRQQSLALRESLQANTPIDAATTEAACRRVVLQSCTIKPRLHARRARAIAYETVADCATHLLASGQSIPAGNVIRHLLVKLDWHPRSLSELELPPCHASSTLDATTRGKSAAAARLAFVAQQVISLLTLAPSTSSPRPTRRFESQQHLDTATSLLAAMHLAQMPRSTASQTALIRAMITSGHTQLAVQTFTAEVRAWWSAHKEARRPRSSMRRKAAFTVESGKPSSQALREITSALQQVEQILSRVRPDLLTQLSERERQALTVKRTEYASSLVDLIRLVRGGRLPIPPAPSAPEMIWIQSACCRFESTTLLNESTGNGASSPGPLSVAEKKSLRGAAEVIRYYLREYMQSLPDGQTRSAGNLLIAGEPVIRPALGIVAYNQLIHYAMSVLKSPSICKEVFQHMTQLRRPPLEPDAVTFNTILRQATTQRSEALARAVLITNRQSQFDASGQSSSQGGSVAEQSSKRRAPTPAATMTATPASDALAIELEQRPIRPMLQQIDTAIAQADSYRLVSLLQYVTASGLFLRRYRHEPGHAGVKEVVMRIYPALNTQRYARKSTTDALGFQQSSDLRLRPKANQASRHAILSPHVLTAALNLVAKAGKTGLALRVWRLLKRTSLQSALRSPSSDVAETPWKIPVEAATIIMQVLANEAARAPTTSHSLRSRPVIDRRMSQLTAHRQYARGWNIVASLRGRSYAGRMRSIGRVHNSAGQLGEGLRWRAAQLLAKREYAFLVHHWQLSRRLGRWRRQRLEGILQSRMESREKVEMSKRVVLDFEADQGIQPDSRFYDALLNVFGRRPGMVQRSRRHTSRSEVLSQLRRGYGQASRGAATPTERQQQAVVTEAIDVSKPRRMAASLSVVDNAAAPSQEINGLQASNVATDTHKSTPEQQSEASTPNSIDPHSLSTSQQLTHVVNRITFNSRGRRTSLPPDPCLLRILFDMEAFSLDIPVAFRWILAYCSGTPEVLENEEAARGKKRMGAFSAWRGPRVKTRGLIARRPNIAATKLMTEKKSRS</sequence>
<dbReference type="EMBL" id="HG529698">
    <property type="protein sequence ID" value="CDI56737.1"/>
    <property type="molecule type" value="Genomic_DNA"/>
</dbReference>